<sequence>MKAKILVAVALLVALSVAPAASAKLRMWLTVGDGKPRVGQPVTVTLRAERELAYDLKLIAVAPGKSWYDVVGVVTGDSSRAKARIPRDGFGVPVARVAPDSWRAVVTFPRAGKWRLIIPNGAPQGFMIPPPVVRTIVVR</sequence>
<name>A0A7M2YV73_9ACTN</name>
<gene>
    <name evidence="2" type="ORF">Gocc_2479</name>
</gene>
<keyword evidence="1" id="KW-0732">Signal</keyword>
<feature type="chain" id="PRO_5029571283" description="DUF4198 domain-containing protein" evidence="1">
    <location>
        <begin position="24"/>
        <end position="139"/>
    </location>
</feature>
<dbReference type="RefSeq" id="WP_114796886.1">
    <property type="nucleotide sequence ID" value="NZ_QQZY01000006.1"/>
</dbReference>
<protein>
    <recommendedName>
        <fullName evidence="4">DUF4198 domain-containing protein</fullName>
    </recommendedName>
</protein>
<feature type="signal peptide" evidence="1">
    <location>
        <begin position="1"/>
        <end position="23"/>
    </location>
</feature>
<comment type="caution">
    <text evidence="2">The sequence shown here is derived from an EMBL/GenBank/DDBJ whole genome shotgun (WGS) entry which is preliminary data.</text>
</comment>
<keyword evidence="3" id="KW-1185">Reference proteome</keyword>
<accession>A0A7M2YV73</accession>
<reference evidence="2 3" key="1">
    <citation type="submission" date="2018-07" db="EMBL/GenBank/DDBJ databases">
        <title>High-quality-draft genome sequence of Gaiella occulta.</title>
        <authorList>
            <person name="Severino R."/>
            <person name="Froufe H.J.C."/>
            <person name="Rainey F.A."/>
            <person name="Barroso C."/>
            <person name="Albuquerque L."/>
            <person name="Lobo-Da-Cunha A."/>
            <person name="Da Costa M.S."/>
            <person name="Egas C."/>
        </authorList>
    </citation>
    <scope>NUCLEOTIDE SEQUENCE [LARGE SCALE GENOMIC DNA]</scope>
    <source>
        <strain evidence="2 3">F2-233</strain>
    </source>
</reference>
<evidence type="ECO:0000313" key="3">
    <source>
        <dbReference type="Proteomes" id="UP000254134"/>
    </source>
</evidence>
<evidence type="ECO:0008006" key="4">
    <source>
        <dbReference type="Google" id="ProtNLM"/>
    </source>
</evidence>
<dbReference type="EMBL" id="QQZY01000006">
    <property type="protein sequence ID" value="RDI73915.1"/>
    <property type="molecule type" value="Genomic_DNA"/>
</dbReference>
<evidence type="ECO:0000256" key="1">
    <source>
        <dbReference type="SAM" id="SignalP"/>
    </source>
</evidence>
<organism evidence="2 3">
    <name type="scientific">Gaiella occulta</name>
    <dbReference type="NCBI Taxonomy" id="1002870"/>
    <lineage>
        <taxon>Bacteria</taxon>
        <taxon>Bacillati</taxon>
        <taxon>Actinomycetota</taxon>
        <taxon>Thermoleophilia</taxon>
        <taxon>Gaiellales</taxon>
        <taxon>Gaiellaceae</taxon>
        <taxon>Gaiella</taxon>
    </lineage>
</organism>
<evidence type="ECO:0000313" key="2">
    <source>
        <dbReference type="EMBL" id="RDI73915.1"/>
    </source>
</evidence>
<proteinExistence type="predicted"/>
<dbReference type="Proteomes" id="UP000254134">
    <property type="component" value="Unassembled WGS sequence"/>
</dbReference>
<reference evidence="3" key="2">
    <citation type="journal article" date="2019" name="MicrobiologyOpen">
        <title>High-quality draft genome sequence of Gaiella occulta isolated from a 150 meter deep mineral water borehole and comparison with the genome sequences of other deep-branching lineages of the phylum Actinobacteria.</title>
        <authorList>
            <person name="Severino R."/>
            <person name="Froufe H.J.C."/>
            <person name="Barroso C."/>
            <person name="Albuquerque L."/>
            <person name="Lobo-da-Cunha A."/>
            <person name="da Costa M.S."/>
            <person name="Egas C."/>
        </authorList>
    </citation>
    <scope>NUCLEOTIDE SEQUENCE [LARGE SCALE GENOMIC DNA]</scope>
    <source>
        <strain evidence="3">F2-233</strain>
    </source>
</reference>
<dbReference type="AlphaFoldDB" id="A0A7M2YV73"/>